<feature type="region of interest" description="Disordered" evidence="1">
    <location>
        <begin position="1"/>
        <end position="99"/>
    </location>
</feature>
<keyword evidence="2" id="KW-1133">Transmembrane helix</keyword>
<evidence type="ECO:0000313" key="4">
    <source>
        <dbReference type="EMBL" id="KAF5363082.1"/>
    </source>
</evidence>
<feature type="transmembrane region" description="Helical" evidence="2">
    <location>
        <begin position="218"/>
        <end position="241"/>
    </location>
</feature>
<dbReference type="InterPro" id="IPR010730">
    <property type="entry name" value="HET"/>
</dbReference>
<dbReference type="PANTHER" id="PTHR10622">
    <property type="entry name" value="HET DOMAIN-CONTAINING PROTEIN"/>
    <property type="match status" value="1"/>
</dbReference>
<dbReference type="AlphaFoldDB" id="A0A8H5LMW7"/>
<protein>
    <recommendedName>
        <fullName evidence="3">Heterokaryon incompatibility domain-containing protein</fullName>
    </recommendedName>
</protein>
<evidence type="ECO:0000256" key="2">
    <source>
        <dbReference type="SAM" id="Phobius"/>
    </source>
</evidence>
<dbReference type="Proteomes" id="UP000559256">
    <property type="component" value="Unassembled WGS sequence"/>
</dbReference>
<evidence type="ECO:0000259" key="3">
    <source>
        <dbReference type="Pfam" id="PF06985"/>
    </source>
</evidence>
<dbReference type="PANTHER" id="PTHR10622:SF10">
    <property type="entry name" value="HET DOMAIN-CONTAINING PROTEIN"/>
    <property type="match status" value="1"/>
</dbReference>
<feature type="transmembrane region" description="Helical" evidence="2">
    <location>
        <begin position="126"/>
        <end position="149"/>
    </location>
</feature>
<dbReference type="EMBL" id="JAACJM010000035">
    <property type="protein sequence ID" value="KAF5363082.1"/>
    <property type="molecule type" value="Genomic_DNA"/>
</dbReference>
<accession>A0A8H5LMW7</accession>
<dbReference type="Pfam" id="PF06985">
    <property type="entry name" value="HET"/>
    <property type="match status" value="1"/>
</dbReference>
<feature type="compositionally biased region" description="Gly residues" evidence="1">
    <location>
        <begin position="19"/>
        <end position="39"/>
    </location>
</feature>
<evidence type="ECO:0000256" key="1">
    <source>
        <dbReference type="SAM" id="MobiDB-lite"/>
    </source>
</evidence>
<sequence length="812" mass="90003">MVRAKSQPPPSSSSARFGLGDGVGVGAGNNVGVGDGVGFATGVEVNENENENETSRIVEVVDTEGVGFGDEGEESEETKTKTKTVGVEKETLSQDQSGCERLNHVSNWSRSSTSLPSPPTRIPTMALALASTLTGLGPLHILLLFNYLFNYLLSKTSIPSSLPVPIPLFTDSGSGLENPSPSSPASTYQYQYQAMASPSLSNSLFYPSPSLTPGSTGYGSRLCFGCFICLCTILFSCIIFFQSCVGRLWLFEAIKPSIIPFTACLGTNMFIRFNGLTGNETQGSSSLPSFRLVQEFFTEIPRYVILSHTWEDEEVTFQDIQNIATLADTCNGRQLTFDDIRAFLPPAQLKKGYTKVVQACVRARNSAFDWIWIDSCCINKESSAELSEAINSMYEYYENAVVCYVYLFDVSGMLHPKNPESDFKRSKWFTRGWTLQELLAPKFIAFFGRDWTKIGTRWSLRDLISVVTTIPVDVLEGRSIDEYSVAQKMSWAAHRQTTRPEDEAYCLMGIFGVSMSPIYGEGGEKAFMRLQREIIRISDDRSIFAWISEEGERGGGILARSPSEFRYSGRVQASNTDAISIGNSPSSYSFNNNGLHIHLPLEPRYRSDVSLASLNCQTIDGSYVFIYLRRTTGGYYVRCDSEAVVLRSAPPLLDDVRELTVREPPMLRKSRTRITTAGKKVVSLLPSAQHFVCSRPPPETSISTEFSVEFKLSESEHIDLTYAYPSESEAFTLDLSRYGYFDFCGYSLRIGDKIVDSIVVQSNWHADYMMGPLPNSCFVSVCLELRGDEKMGFEVDYLSPEDSRSEGVATTG</sequence>
<evidence type="ECO:0000313" key="5">
    <source>
        <dbReference type="Proteomes" id="UP000559256"/>
    </source>
</evidence>
<feature type="domain" description="Heterokaryon incompatibility" evidence="3">
    <location>
        <begin position="303"/>
        <end position="407"/>
    </location>
</feature>
<proteinExistence type="predicted"/>
<keyword evidence="2" id="KW-0812">Transmembrane</keyword>
<reference evidence="4 5" key="1">
    <citation type="journal article" date="2020" name="ISME J.">
        <title>Uncovering the hidden diversity of litter-decomposition mechanisms in mushroom-forming fungi.</title>
        <authorList>
            <person name="Floudas D."/>
            <person name="Bentzer J."/>
            <person name="Ahren D."/>
            <person name="Johansson T."/>
            <person name="Persson P."/>
            <person name="Tunlid A."/>
        </authorList>
    </citation>
    <scope>NUCLEOTIDE SEQUENCE [LARGE SCALE GENOMIC DNA]</scope>
    <source>
        <strain evidence="4 5">CBS 291.85</strain>
    </source>
</reference>
<comment type="caution">
    <text evidence="4">The sequence shown here is derived from an EMBL/GenBank/DDBJ whole genome shotgun (WGS) entry which is preliminary data.</text>
</comment>
<gene>
    <name evidence="4" type="ORF">D9758_012628</name>
</gene>
<organism evidence="4 5">
    <name type="scientific">Tetrapyrgos nigripes</name>
    <dbReference type="NCBI Taxonomy" id="182062"/>
    <lineage>
        <taxon>Eukaryota</taxon>
        <taxon>Fungi</taxon>
        <taxon>Dikarya</taxon>
        <taxon>Basidiomycota</taxon>
        <taxon>Agaricomycotina</taxon>
        <taxon>Agaricomycetes</taxon>
        <taxon>Agaricomycetidae</taxon>
        <taxon>Agaricales</taxon>
        <taxon>Marasmiineae</taxon>
        <taxon>Marasmiaceae</taxon>
        <taxon>Tetrapyrgos</taxon>
    </lineage>
</organism>
<keyword evidence="5" id="KW-1185">Reference proteome</keyword>
<name>A0A8H5LMW7_9AGAR</name>
<keyword evidence="2" id="KW-0472">Membrane</keyword>